<feature type="domain" description="Cation/H(+) antiporter central" evidence="12">
    <location>
        <begin position="475"/>
        <end position="606"/>
    </location>
</feature>
<evidence type="ECO:0000256" key="1">
    <source>
        <dbReference type="ARBA" id="ARBA00004141"/>
    </source>
</evidence>
<dbReference type="FunFam" id="1.20.1530.20:FF:000025">
    <property type="entry name" value="Cation/H(+) antiporter 28"/>
    <property type="match status" value="1"/>
</dbReference>
<evidence type="ECO:0000256" key="7">
    <source>
        <dbReference type="ARBA" id="ARBA00023065"/>
    </source>
</evidence>
<keyword evidence="8 10" id="KW-0472">Membrane</keyword>
<dbReference type="InterPro" id="IPR006153">
    <property type="entry name" value="Cation/H_exchanger_TM"/>
</dbReference>
<feature type="transmembrane region" description="Helical" evidence="10">
    <location>
        <begin position="339"/>
        <end position="363"/>
    </location>
</feature>
<evidence type="ECO:0000313" key="14">
    <source>
        <dbReference type="EMBL" id="KAK4761395.1"/>
    </source>
</evidence>
<evidence type="ECO:0000259" key="12">
    <source>
        <dbReference type="Pfam" id="PF23256"/>
    </source>
</evidence>
<dbReference type="AlphaFoldDB" id="A0AAN7KE44"/>
<keyword evidence="3" id="KW-0633">Potassium transport</keyword>
<keyword evidence="6 10" id="KW-1133">Transmembrane helix</keyword>
<feature type="transmembrane region" description="Helical" evidence="10">
    <location>
        <begin position="254"/>
        <end position="279"/>
    </location>
</feature>
<dbReference type="GO" id="GO:1902600">
    <property type="term" value="P:proton transmembrane transport"/>
    <property type="evidence" value="ECO:0007669"/>
    <property type="project" value="InterPro"/>
</dbReference>
<feature type="transmembrane region" description="Helical" evidence="10">
    <location>
        <begin position="116"/>
        <end position="135"/>
    </location>
</feature>
<comment type="subcellular location">
    <subcellularLocation>
        <location evidence="1">Membrane</location>
        <topology evidence="1">Multi-pass membrane protein</topology>
    </subcellularLocation>
</comment>
<sequence>MSAIFGTDKGFDEACTENLRKNASDLTLKILAFYAMVIVCNLFHHLLRPWSQPRMTSDIVIGLVAGNIGPIKKWSVTVPDALNSMIYFGMVCYMFVLGLEMDPYVLFRWPTRAAKVAYAGMLSTFILASTITPFLRFFKSPSIMRTISLSTALCGTGSPVLTRIITSQKIGKSDIGQLVIAAGMHSDFVSSLVISVCYVAYNDSSSGASESARIEKAVIQGVALFIQSVITASISPVFLKWVNNENPEGKSLKGSHLILSVAFMAVVCSCSTLSGYSPILSAFMAGIFLPREGRVSKWALGKINYFLSTIFYPIFFFWMGYESDFAGFEPGHLLTWGRLLVLLLIAIAGKITGIIISGAILGFNWPESIMIGLLLTVKGHFHIFLAVMARQTGKTTTSTSLVIILVIFFTTLHAPFVVSNIIERARKRSPTHRMALEWLDPMNELRMLLCVHGPHNVASAINFMEISRGTADPGIVVYVTDMIEMTDQIAATLVHKDTDNAKVTDRGVTDMRDQITSAVQAYANENGDGITLRRMLALSTFSLMPRDISNMAEDLLISLIVLPFHKIRRDDGTFDGGHPGFRFVNRKVLRHAPCSVGILVDRGFGLTEKIQEPYSGLNVAVIFIGGKDDREALAYAGRVARHPGVKLTAIRFLVEASTENNNSSRRARASNYRYSLAEEEQEMKLDDECFANFYEKYVAGGPIAYMEKHLANSAETFANLKSMEGQYSLIIVGRGGRVNSVLTLGMNDLEQCPELGPIGDVLSGTGTGTDFSITTSVLIIQQPSLRGELEGLDEDFSIM</sequence>
<proteinExistence type="inferred from homology"/>
<organism evidence="14 15">
    <name type="scientific">Trapa incisa</name>
    <dbReference type="NCBI Taxonomy" id="236973"/>
    <lineage>
        <taxon>Eukaryota</taxon>
        <taxon>Viridiplantae</taxon>
        <taxon>Streptophyta</taxon>
        <taxon>Embryophyta</taxon>
        <taxon>Tracheophyta</taxon>
        <taxon>Spermatophyta</taxon>
        <taxon>Magnoliopsida</taxon>
        <taxon>eudicotyledons</taxon>
        <taxon>Gunneridae</taxon>
        <taxon>Pentapetalae</taxon>
        <taxon>rosids</taxon>
        <taxon>malvids</taxon>
        <taxon>Myrtales</taxon>
        <taxon>Lythraceae</taxon>
        <taxon>Trapa</taxon>
    </lineage>
</organism>
<keyword evidence="2" id="KW-0813">Transport</keyword>
<keyword evidence="5" id="KW-0630">Potassium</keyword>
<reference evidence="14 15" key="1">
    <citation type="journal article" date="2023" name="Hortic Res">
        <title>Pangenome of water caltrop reveals structural variations and asymmetric subgenome divergence after allopolyploidization.</title>
        <authorList>
            <person name="Zhang X."/>
            <person name="Chen Y."/>
            <person name="Wang L."/>
            <person name="Yuan Y."/>
            <person name="Fang M."/>
            <person name="Shi L."/>
            <person name="Lu R."/>
            <person name="Comes H.P."/>
            <person name="Ma Y."/>
            <person name="Chen Y."/>
            <person name="Huang G."/>
            <person name="Zhou Y."/>
            <person name="Zheng Z."/>
            <person name="Qiu Y."/>
        </authorList>
    </citation>
    <scope>NUCLEOTIDE SEQUENCE [LARGE SCALE GENOMIC DNA]</scope>
    <source>
        <tissue evidence="14">Roots</tissue>
    </source>
</reference>
<feature type="transmembrane region" description="Helical" evidence="10">
    <location>
        <begin position="85"/>
        <end position="107"/>
    </location>
</feature>
<feature type="transmembrane region" description="Helical" evidence="10">
    <location>
        <begin position="369"/>
        <end position="389"/>
    </location>
</feature>
<dbReference type="InterPro" id="IPR038770">
    <property type="entry name" value="Na+/solute_symporter_sf"/>
</dbReference>
<keyword evidence="7" id="KW-0406">Ion transport</keyword>
<feature type="domain" description="Cation/H+ exchanger transmembrane" evidence="11">
    <location>
        <begin position="38"/>
        <end position="421"/>
    </location>
</feature>
<dbReference type="GO" id="GO:0006813">
    <property type="term" value="P:potassium ion transport"/>
    <property type="evidence" value="ECO:0007669"/>
    <property type="project" value="UniProtKB-KW"/>
</dbReference>
<dbReference type="PANTHER" id="PTHR32468:SF145">
    <property type="entry name" value="CATION_H(+) ANTIPORTER 28"/>
    <property type="match status" value="1"/>
</dbReference>
<dbReference type="Pfam" id="PF00999">
    <property type="entry name" value="Na_H_Exchanger"/>
    <property type="match status" value="1"/>
</dbReference>
<evidence type="ECO:0000259" key="13">
    <source>
        <dbReference type="Pfam" id="PF23259"/>
    </source>
</evidence>
<keyword evidence="4 10" id="KW-0812">Transmembrane</keyword>
<dbReference type="Gene3D" id="3.40.50.12370">
    <property type="match status" value="1"/>
</dbReference>
<name>A0AAN7KE44_9MYRT</name>
<evidence type="ECO:0000256" key="5">
    <source>
        <dbReference type="ARBA" id="ARBA00022958"/>
    </source>
</evidence>
<evidence type="ECO:0000256" key="10">
    <source>
        <dbReference type="SAM" id="Phobius"/>
    </source>
</evidence>
<feature type="transmembrane region" description="Helical" evidence="10">
    <location>
        <begin position="401"/>
        <end position="422"/>
    </location>
</feature>
<dbReference type="Proteomes" id="UP001345219">
    <property type="component" value="Chromosome 23"/>
</dbReference>
<feature type="transmembrane region" description="Helical" evidence="10">
    <location>
        <begin position="26"/>
        <end position="47"/>
    </location>
</feature>
<dbReference type="GO" id="GO:0015297">
    <property type="term" value="F:antiporter activity"/>
    <property type="evidence" value="ECO:0007669"/>
    <property type="project" value="InterPro"/>
</dbReference>
<feature type="transmembrane region" description="Helical" evidence="10">
    <location>
        <begin position="299"/>
        <end position="318"/>
    </location>
</feature>
<dbReference type="Pfam" id="PF23256">
    <property type="entry name" value="CHX17_2nd"/>
    <property type="match status" value="1"/>
</dbReference>
<dbReference type="InterPro" id="IPR050794">
    <property type="entry name" value="CPA2_transporter"/>
</dbReference>
<evidence type="ECO:0000256" key="4">
    <source>
        <dbReference type="ARBA" id="ARBA00022692"/>
    </source>
</evidence>
<evidence type="ECO:0000313" key="15">
    <source>
        <dbReference type="Proteomes" id="UP001345219"/>
    </source>
</evidence>
<protein>
    <recommendedName>
        <fullName evidence="16">Cation/H+ exchanger domain-containing protein</fullName>
    </recommendedName>
</protein>
<dbReference type="PANTHER" id="PTHR32468">
    <property type="entry name" value="CATION/H + ANTIPORTER"/>
    <property type="match status" value="1"/>
</dbReference>
<comment type="similarity">
    <text evidence="9">Belongs to the monovalent cation:proton antiporter 2 (CPA2) transporter (TC 2.A.37) family. CHX (TC 2.A.37.4) subfamily.</text>
</comment>
<dbReference type="InterPro" id="IPR057291">
    <property type="entry name" value="CHX17_2nd"/>
</dbReference>
<comment type="caution">
    <text evidence="14">The sequence shown here is derived from an EMBL/GenBank/DDBJ whole genome shotgun (WGS) entry which is preliminary data.</text>
</comment>
<evidence type="ECO:0000256" key="6">
    <source>
        <dbReference type="ARBA" id="ARBA00022989"/>
    </source>
</evidence>
<accession>A0AAN7KE44</accession>
<dbReference type="Gene3D" id="1.20.1530.20">
    <property type="match status" value="1"/>
</dbReference>
<dbReference type="GO" id="GO:0006885">
    <property type="term" value="P:regulation of pH"/>
    <property type="evidence" value="ECO:0007669"/>
    <property type="project" value="TreeGrafter"/>
</dbReference>
<dbReference type="InterPro" id="IPR057290">
    <property type="entry name" value="CHX17_C"/>
</dbReference>
<evidence type="ECO:0000256" key="2">
    <source>
        <dbReference type="ARBA" id="ARBA00022448"/>
    </source>
</evidence>
<feature type="domain" description="Cation/H(+) antiporter C-terminal" evidence="13">
    <location>
        <begin position="617"/>
        <end position="782"/>
    </location>
</feature>
<feature type="transmembrane region" description="Helical" evidence="10">
    <location>
        <begin position="221"/>
        <end position="242"/>
    </location>
</feature>
<dbReference type="Pfam" id="PF23259">
    <property type="entry name" value="CHX17_C"/>
    <property type="match status" value="1"/>
</dbReference>
<dbReference type="EMBL" id="JAXIOK010000009">
    <property type="protein sequence ID" value="KAK4761395.1"/>
    <property type="molecule type" value="Genomic_DNA"/>
</dbReference>
<evidence type="ECO:0008006" key="16">
    <source>
        <dbReference type="Google" id="ProtNLM"/>
    </source>
</evidence>
<evidence type="ECO:0000256" key="9">
    <source>
        <dbReference type="ARBA" id="ARBA00038341"/>
    </source>
</evidence>
<keyword evidence="15" id="KW-1185">Reference proteome</keyword>
<evidence type="ECO:0000256" key="8">
    <source>
        <dbReference type="ARBA" id="ARBA00023136"/>
    </source>
</evidence>
<evidence type="ECO:0000256" key="3">
    <source>
        <dbReference type="ARBA" id="ARBA00022538"/>
    </source>
</evidence>
<dbReference type="GO" id="GO:0016020">
    <property type="term" value="C:membrane"/>
    <property type="evidence" value="ECO:0007669"/>
    <property type="project" value="UniProtKB-SubCell"/>
</dbReference>
<evidence type="ECO:0000259" key="11">
    <source>
        <dbReference type="Pfam" id="PF00999"/>
    </source>
</evidence>
<dbReference type="GO" id="GO:0012505">
    <property type="term" value="C:endomembrane system"/>
    <property type="evidence" value="ECO:0007669"/>
    <property type="project" value="TreeGrafter"/>
</dbReference>
<gene>
    <name evidence="14" type="ORF">SAY87_029279</name>
</gene>